<name>J3MKW3_ORYBR</name>
<dbReference type="EnsemblPlants" id="OB07G20450.1">
    <property type="protein sequence ID" value="OB07G20450.1"/>
    <property type="gene ID" value="OB07G20450"/>
</dbReference>
<sequence length="84" mass="9838">MIYCVHKGIVIGFRVAISTSVYCPCYKVCVTCQIYSLCPKMTSFFCPPYIYLYKATKTRMSLIFFKHQCICLQLFQIPMHIFLT</sequence>
<accession>J3MKW3</accession>
<evidence type="ECO:0000313" key="1">
    <source>
        <dbReference type="EnsemblPlants" id="OB07G20450.1"/>
    </source>
</evidence>
<keyword evidence="2" id="KW-1185">Reference proteome</keyword>
<dbReference type="Proteomes" id="UP000006038">
    <property type="component" value="Chromosome 7"/>
</dbReference>
<reference evidence="1" key="1">
    <citation type="journal article" date="2013" name="Nat. Commun.">
        <title>Whole-genome sequencing of Oryza brachyantha reveals mechanisms underlying Oryza genome evolution.</title>
        <authorList>
            <person name="Chen J."/>
            <person name="Huang Q."/>
            <person name="Gao D."/>
            <person name="Wang J."/>
            <person name="Lang Y."/>
            <person name="Liu T."/>
            <person name="Li B."/>
            <person name="Bai Z."/>
            <person name="Luis Goicoechea J."/>
            <person name="Liang C."/>
            <person name="Chen C."/>
            <person name="Zhang W."/>
            <person name="Sun S."/>
            <person name="Liao Y."/>
            <person name="Zhang X."/>
            <person name="Yang L."/>
            <person name="Song C."/>
            <person name="Wang M."/>
            <person name="Shi J."/>
            <person name="Liu G."/>
            <person name="Liu J."/>
            <person name="Zhou H."/>
            <person name="Zhou W."/>
            <person name="Yu Q."/>
            <person name="An N."/>
            <person name="Chen Y."/>
            <person name="Cai Q."/>
            <person name="Wang B."/>
            <person name="Liu B."/>
            <person name="Min J."/>
            <person name="Huang Y."/>
            <person name="Wu H."/>
            <person name="Li Z."/>
            <person name="Zhang Y."/>
            <person name="Yin Y."/>
            <person name="Song W."/>
            <person name="Jiang J."/>
            <person name="Jackson S.A."/>
            <person name="Wing R.A."/>
            <person name="Wang J."/>
            <person name="Chen M."/>
        </authorList>
    </citation>
    <scope>NUCLEOTIDE SEQUENCE [LARGE SCALE GENOMIC DNA]</scope>
    <source>
        <strain evidence="1">cv. IRGC 101232</strain>
    </source>
</reference>
<protein>
    <submittedName>
        <fullName evidence="1">Uncharacterized protein</fullName>
    </submittedName>
</protein>
<proteinExistence type="predicted"/>
<evidence type="ECO:0000313" key="2">
    <source>
        <dbReference type="Proteomes" id="UP000006038"/>
    </source>
</evidence>
<dbReference type="HOGENOM" id="CLU_2531105_0_0_1"/>
<dbReference type="Gramene" id="OB07G20450.1">
    <property type="protein sequence ID" value="OB07G20450.1"/>
    <property type="gene ID" value="OB07G20450"/>
</dbReference>
<reference evidence="1" key="2">
    <citation type="submission" date="2013-04" db="UniProtKB">
        <authorList>
            <consortium name="EnsemblPlants"/>
        </authorList>
    </citation>
    <scope>IDENTIFICATION</scope>
</reference>
<dbReference type="AlphaFoldDB" id="J3MKW3"/>
<organism evidence="1">
    <name type="scientific">Oryza brachyantha</name>
    <name type="common">malo sina</name>
    <dbReference type="NCBI Taxonomy" id="4533"/>
    <lineage>
        <taxon>Eukaryota</taxon>
        <taxon>Viridiplantae</taxon>
        <taxon>Streptophyta</taxon>
        <taxon>Embryophyta</taxon>
        <taxon>Tracheophyta</taxon>
        <taxon>Spermatophyta</taxon>
        <taxon>Magnoliopsida</taxon>
        <taxon>Liliopsida</taxon>
        <taxon>Poales</taxon>
        <taxon>Poaceae</taxon>
        <taxon>BOP clade</taxon>
        <taxon>Oryzoideae</taxon>
        <taxon>Oryzeae</taxon>
        <taxon>Oryzinae</taxon>
        <taxon>Oryza</taxon>
    </lineage>
</organism>